<accession>A0ABW1EMS5</accession>
<dbReference type="InterPro" id="IPR009057">
    <property type="entry name" value="Homeodomain-like_sf"/>
</dbReference>
<evidence type="ECO:0000259" key="4">
    <source>
        <dbReference type="PROSITE" id="PS01124"/>
    </source>
</evidence>
<dbReference type="InterPro" id="IPR018062">
    <property type="entry name" value="HTH_AraC-typ_CS"/>
</dbReference>
<keyword evidence="6" id="KW-1185">Reference proteome</keyword>
<dbReference type="SMART" id="SM00342">
    <property type="entry name" value="HTH_ARAC"/>
    <property type="match status" value="1"/>
</dbReference>
<organism evidence="5 6">
    <name type="scientific">Acidicapsa dinghuensis</name>
    <dbReference type="NCBI Taxonomy" id="2218256"/>
    <lineage>
        <taxon>Bacteria</taxon>
        <taxon>Pseudomonadati</taxon>
        <taxon>Acidobacteriota</taxon>
        <taxon>Terriglobia</taxon>
        <taxon>Terriglobales</taxon>
        <taxon>Acidobacteriaceae</taxon>
        <taxon>Acidicapsa</taxon>
    </lineage>
</organism>
<dbReference type="PROSITE" id="PS00041">
    <property type="entry name" value="HTH_ARAC_FAMILY_1"/>
    <property type="match status" value="1"/>
</dbReference>
<name>A0ABW1EMS5_9BACT</name>
<dbReference type="Pfam" id="PF01965">
    <property type="entry name" value="DJ-1_PfpI"/>
    <property type="match status" value="1"/>
</dbReference>
<evidence type="ECO:0000313" key="6">
    <source>
        <dbReference type="Proteomes" id="UP001596091"/>
    </source>
</evidence>
<dbReference type="RefSeq" id="WP_263342342.1">
    <property type="nucleotide sequence ID" value="NZ_JAGSYH010000011.1"/>
</dbReference>
<dbReference type="InterPro" id="IPR018060">
    <property type="entry name" value="HTH_AraC"/>
</dbReference>
<dbReference type="InterPro" id="IPR029062">
    <property type="entry name" value="Class_I_gatase-like"/>
</dbReference>
<proteinExistence type="predicted"/>
<sequence>MKHWIPNRLRVVAFIVDSPVDLLNLIGLTSVFASPRIDGKPVYSTSILSAGSEREVQGADGVASIRSIPYTEHVGPIDTMVVIGGDNTVAKMSTDVAAWIHRNLARVRRVASVGSGTFMLASTGYLDGKRVTTHWHYAEKLAKQFPRLRIEKEPIFVKDGNIYSTAGVTAGIDMALALVEEDLGHASASAIARDLLLYMRRPGHEAQQSSLLVQQSKVGGTRMRDLPAWAKTHISRPLDVGTLADVVAMAPRTFARQFESRFKTTPARWVQSLRVEAVCEHLEAHELPLKAIARLTGFRDEQALRRAFRQQRSMTPKEYRERLDSIATSQLSSSDVIEAEIYQG</sequence>
<evidence type="ECO:0000256" key="1">
    <source>
        <dbReference type="ARBA" id="ARBA00023015"/>
    </source>
</evidence>
<gene>
    <name evidence="5" type="ORF">ACFPT7_23805</name>
</gene>
<dbReference type="PROSITE" id="PS01124">
    <property type="entry name" value="HTH_ARAC_FAMILY_2"/>
    <property type="match status" value="1"/>
</dbReference>
<dbReference type="PANTHER" id="PTHR43130:SF3">
    <property type="entry name" value="HTH-TYPE TRANSCRIPTIONAL REGULATOR RV1931C"/>
    <property type="match status" value="1"/>
</dbReference>
<comment type="caution">
    <text evidence="5">The sequence shown here is derived from an EMBL/GenBank/DDBJ whole genome shotgun (WGS) entry which is preliminary data.</text>
</comment>
<dbReference type="InterPro" id="IPR052158">
    <property type="entry name" value="INH-QAR"/>
</dbReference>
<keyword evidence="2" id="KW-0238">DNA-binding</keyword>
<dbReference type="Pfam" id="PF12833">
    <property type="entry name" value="HTH_18"/>
    <property type="match status" value="1"/>
</dbReference>
<dbReference type="PANTHER" id="PTHR43130">
    <property type="entry name" value="ARAC-FAMILY TRANSCRIPTIONAL REGULATOR"/>
    <property type="match status" value="1"/>
</dbReference>
<dbReference type="SUPFAM" id="SSF52317">
    <property type="entry name" value="Class I glutamine amidotransferase-like"/>
    <property type="match status" value="1"/>
</dbReference>
<dbReference type="Proteomes" id="UP001596091">
    <property type="component" value="Unassembled WGS sequence"/>
</dbReference>
<dbReference type="EMBL" id="JBHSPH010000019">
    <property type="protein sequence ID" value="MFC5865350.1"/>
    <property type="molecule type" value="Genomic_DNA"/>
</dbReference>
<protein>
    <submittedName>
        <fullName evidence="5">GlxA family transcriptional regulator</fullName>
    </submittedName>
</protein>
<dbReference type="Gene3D" id="1.10.10.60">
    <property type="entry name" value="Homeodomain-like"/>
    <property type="match status" value="1"/>
</dbReference>
<keyword evidence="1" id="KW-0805">Transcription regulation</keyword>
<reference evidence="6" key="1">
    <citation type="journal article" date="2019" name="Int. J. Syst. Evol. Microbiol.">
        <title>The Global Catalogue of Microorganisms (GCM) 10K type strain sequencing project: providing services to taxonomists for standard genome sequencing and annotation.</title>
        <authorList>
            <consortium name="The Broad Institute Genomics Platform"/>
            <consortium name="The Broad Institute Genome Sequencing Center for Infectious Disease"/>
            <person name="Wu L."/>
            <person name="Ma J."/>
        </authorList>
    </citation>
    <scope>NUCLEOTIDE SEQUENCE [LARGE SCALE GENOMIC DNA]</scope>
    <source>
        <strain evidence="6">JCM 4087</strain>
    </source>
</reference>
<dbReference type="InterPro" id="IPR002818">
    <property type="entry name" value="DJ-1/PfpI"/>
</dbReference>
<feature type="domain" description="HTH araC/xylS-type" evidence="4">
    <location>
        <begin position="224"/>
        <end position="322"/>
    </location>
</feature>
<dbReference type="SUPFAM" id="SSF46689">
    <property type="entry name" value="Homeodomain-like"/>
    <property type="match status" value="2"/>
</dbReference>
<dbReference type="CDD" id="cd03137">
    <property type="entry name" value="GATase1_AraC_1"/>
    <property type="match status" value="1"/>
</dbReference>
<evidence type="ECO:0000256" key="3">
    <source>
        <dbReference type="ARBA" id="ARBA00023163"/>
    </source>
</evidence>
<keyword evidence="3" id="KW-0804">Transcription</keyword>
<evidence type="ECO:0000313" key="5">
    <source>
        <dbReference type="EMBL" id="MFC5865350.1"/>
    </source>
</evidence>
<dbReference type="Gene3D" id="3.40.50.880">
    <property type="match status" value="1"/>
</dbReference>
<evidence type="ECO:0000256" key="2">
    <source>
        <dbReference type="ARBA" id="ARBA00023125"/>
    </source>
</evidence>